<dbReference type="HOGENOM" id="CLU_2042568_0_0_1"/>
<feature type="compositionally biased region" description="Polar residues" evidence="1">
    <location>
        <begin position="62"/>
        <end position="78"/>
    </location>
</feature>
<organism evidence="2 3">
    <name type="scientific">Hyaloperonospora arabidopsidis (strain Emoy2)</name>
    <name type="common">Downy mildew agent</name>
    <name type="synonym">Peronospora arabidopsidis</name>
    <dbReference type="NCBI Taxonomy" id="559515"/>
    <lineage>
        <taxon>Eukaryota</taxon>
        <taxon>Sar</taxon>
        <taxon>Stramenopiles</taxon>
        <taxon>Oomycota</taxon>
        <taxon>Peronosporomycetes</taxon>
        <taxon>Peronosporales</taxon>
        <taxon>Peronosporaceae</taxon>
        <taxon>Hyaloperonospora</taxon>
    </lineage>
</organism>
<reference evidence="2" key="2">
    <citation type="submission" date="2015-06" db="UniProtKB">
        <authorList>
            <consortium name="EnsemblProtists"/>
        </authorList>
    </citation>
    <scope>IDENTIFICATION</scope>
    <source>
        <strain evidence="2">Emoy2</strain>
    </source>
</reference>
<feature type="compositionally biased region" description="Acidic residues" evidence="1">
    <location>
        <begin position="95"/>
        <end position="104"/>
    </location>
</feature>
<dbReference type="VEuPathDB" id="FungiDB:HpaG814821"/>
<dbReference type="InParanoid" id="M4C6T4"/>
<evidence type="ECO:0000313" key="3">
    <source>
        <dbReference type="Proteomes" id="UP000011713"/>
    </source>
</evidence>
<reference evidence="3" key="1">
    <citation type="journal article" date="2010" name="Science">
        <title>Signatures of adaptation to obligate biotrophy in the Hyaloperonospora arabidopsidis genome.</title>
        <authorList>
            <person name="Baxter L."/>
            <person name="Tripathy S."/>
            <person name="Ishaque N."/>
            <person name="Boot N."/>
            <person name="Cabral A."/>
            <person name="Kemen E."/>
            <person name="Thines M."/>
            <person name="Ah-Fong A."/>
            <person name="Anderson R."/>
            <person name="Badejoko W."/>
            <person name="Bittner-Eddy P."/>
            <person name="Boore J.L."/>
            <person name="Chibucos M.C."/>
            <person name="Coates M."/>
            <person name="Dehal P."/>
            <person name="Delehaunty K."/>
            <person name="Dong S."/>
            <person name="Downton P."/>
            <person name="Dumas B."/>
            <person name="Fabro G."/>
            <person name="Fronick C."/>
            <person name="Fuerstenberg S.I."/>
            <person name="Fulton L."/>
            <person name="Gaulin E."/>
            <person name="Govers F."/>
            <person name="Hughes L."/>
            <person name="Humphray S."/>
            <person name="Jiang R.H."/>
            <person name="Judelson H."/>
            <person name="Kamoun S."/>
            <person name="Kyung K."/>
            <person name="Meijer H."/>
            <person name="Minx P."/>
            <person name="Morris P."/>
            <person name="Nelson J."/>
            <person name="Phuntumart V."/>
            <person name="Qutob D."/>
            <person name="Rehmany A."/>
            <person name="Rougon-Cardoso A."/>
            <person name="Ryden P."/>
            <person name="Torto-Alalibo T."/>
            <person name="Studholme D."/>
            <person name="Wang Y."/>
            <person name="Win J."/>
            <person name="Wood J."/>
            <person name="Clifton S.W."/>
            <person name="Rogers J."/>
            <person name="Van den Ackerveken G."/>
            <person name="Jones J.D."/>
            <person name="McDowell J.M."/>
            <person name="Beynon J."/>
            <person name="Tyler B.M."/>
        </authorList>
    </citation>
    <scope>NUCLEOTIDE SEQUENCE [LARGE SCALE GENOMIC DNA]</scope>
    <source>
        <strain evidence="3">Emoy2</strain>
    </source>
</reference>
<accession>M4C6T4</accession>
<name>M4C6T4_HYAAE</name>
<keyword evidence="3" id="KW-1185">Reference proteome</keyword>
<protein>
    <submittedName>
        <fullName evidence="2">Uncharacterized protein</fullName>
    </submittedName>
</protein>
<dbReference type="STRING" id="559515.M4C6T4"/>
<dbReference type="EMBL" id="ABWE02006662">
    <property type="status" value="NOT_ANNOTATED_CDS"/>
    <property type="molecule type" value="Genomic_DNA"/>
</dbReference>
<dbReference type="EnsemblProtists" id="HpaT814821">
    <property type="protein sequence ID" value="HpaP814821"/>
    <property type="gene ID" value="HpaG814821"/>
</dbReference>
<proteinExistence type="predicted"/>
<dbReference type="Proteomes" id="UP000011713">
    <property type="component" value="Unassembled WGS sequence"/>
</dbReference>
<sequence>MGSHERQLIHRFLTKRSEEKTQALCAKYPSSGNSTYQYQKPKEAALVIRTRSRTSEHKDTGSVGSSNGKTSNGVSIRTPTHRAGKTASRNHASSDTDDEDDTDFIAEKTEALEVDLFGGLS</sequence>
<dbReference type="AlphaFoldDB" id="M4C6T4"/>
<evidence type="ECO:0000256" key="1">
    <source>
        <dbReference type="SAM" id="MobiDB-lite"/>
    </source>
</evidence>
<dbReference type="eggNOG" id="KOG4598">
    <property type="taxonomic scope" value="Eukaryota"/>
</dbReference>
<evidence type="ECO:0000313" key="2">
    <source>
        <dbReference type="EnsemblProtists" id="HpaP814821"/>
    </source>
</evidence>
<feature type="region of interest" description="Disordered" evidence="1">
    <location>
        <begin position="51"/>
        <end position="104"/>
    </location>
</feature>